<evidence type="ECO:0000313" key="5">
    <source>
        <dbReference type="Proteomes" id="UP001166286"/>
    </source>
</evidence>
<dbReference type="PANTHER" id="PTHR24171:SF10">
    <property type="entry name" value="ANKYRIN REPEAT DOMAIN-CONTAINING PROTEIN 29-LIKE"/>
    <property type="match status" value="1"/>
</dbReference>
<dbReference type="Pfam" id="PF12796">
    <property type="entry name" value="Ank_2"/>
    <property type="match status" value="3"/>
</dbReference>
<dbReference type="SMART" id="SM00248">
    <property type="entry name" value="ANK"/>
    <property type="match status" value="10"/>
</dbReference>
<keyword evidence="5" id="KW-1185">Reference proteome</keyword>
<feature type="repeat" description="ANK" evidence="3">
    <location>
        <begin position="620"/>
        <end position="652"/>
    </location>
</feature>
<dbReference type="PANTHER" id="PTHR24171">
    <property type="entry name" value="ANKYRIN REPEAT DOMAIN-CONTAINING PROTEIN 39-RELATED"/>
    <property type="match status" value="1"/>
</dbReference>
<sequence length="882" mass="98342">MASVSGDTSREHRPLIDPFGDQRLRKLQQCLADHGVNQQSARDATANNFYNWSLTDIERVFSKLTTSDPDLKSLEAGWLNSFLDIIADGTTSELYWTKPPAALVERSAREGLALCVNKDGRFDLRNGAYFCISHVWEEGIRADADQNRGIPTHRIKQIFQRISQIRIEWIWLDGLAIPSGSRSLTFKEEEQKTAIINSLADIYEKSEAVIVFDALTMHLRSSDPIETAMVLTCGKWMNRVWTWQEVKISRKAIVLTATSTVDWGAMFERLRIQASVGPRPQLQRGVRDTTADRKFYDLFMTIARLTRVDEAGLSLADIAMASKTRQTGNDIDYARAYFPALRLKWKTGMSREEAMSVIFESRRKEATCLVLMHGSPRTSFFPGWAPSYLKGLVGPILKPSAYESRGIRRSWHTVKVKEQIPIEKPRALLLTLESLAEQAPRCGCLLGEGESQATLDGIRKAIDAGTAYILSAEPLYPIARWAKQALLVERVKLDQDDEAYVYLTVEVTVLQENAISWEPAWLLRHESPISEHLLSGKLISELRVSLGQDYTYGEHKMIDAAHNGDEETVKSLMSNRSQVSDRNEKGWTALHAASVAGKLNIVRILLREPIQFDTNANDNVFRTPLMFAVENGYDDVVDLLIDRGADPNYQHRESLMSVLDQAIKYNRSSTLHLLLLKGANPNQPNTMGMTPLVSAFESPDMLRILLAHDADPSIITSLGITALHWAARGGVVDAIEQLLDHGMDPNMREAGSRCDPLYRAVDEQEEGAVALLLRRRANPNALYDDDWTPLMMACKKGYLSICQALVKAGARTSGREKCKPEGWTALHIAAMAGHRVITKFLIENGADLNARDAAGSTALDLAAVNGNDSVVNALESARAKRS</sequence>
<gene>
    <name evidence="4" type="ORF">JMJ35_004052</name>
</gene>
<dbReference type="GO" id="GO:0004842">
    <property type="term" value="F:ubiquitin-protein transferase activity"/>
    <property type="evidence" value="ECO:0007669"/>
    <property type="project" value="TreeGrafter"/>
</dbReference>
<dbReference type="Pfam" id="PF00023">
    <property type="entry name" value="Ank"/>
    <property type="match status" value="1"/>
</dbReference>
<keyword evidence="1" id="KW-0677">Repeat</keyword>
<feature type="repeat" description="ANK" evidence="3">
    <location>
        <begin position="585"/>
        <end position="617"/>
    </location>
</feature>
<dbReference type="PROSITE" id="PS50297">
    <property type="entry name" value="ANK_REP_REGION"/>
    <property type="match status" value="4"/>
</dbReference>
<dbReference type="InterPro" id="IPR036770">
    <property type="entry name" value="Ankyrin_rpt-contain_sf"/>
</dbReference>
<reference evidence="4" key="1">
    <citation type="submission" date="2023-03" db="EMBL/GenBank/DDBJ databases">
        <title>Complete genome of Cladonia borealis.</title>
        <authorList>
            <person name="Park H."/>
        </authorList>
    </citation>
    <scope>NUCLEOTIDE SEQUENCE</scope>
    <source>
        <strain evidence="4">ANT050790</strain>
    </source>
</reference>
<dbReference type="GO" id="GO:0085020">
    <property type="term" value="P:protein K6-linked ubiquitination"/>
    <property type="evidence" value="ECO:0007669"/>
    <property type="project" value="TreeGrafter"/>
</dbReference>
<organism evidence="4 5">
    <name type="scientific">Cladonia borealis</name>
    <dbReference type="NCBI Taxonomy" id="184061"/>
    <lineage>
        <taxon>Eukaryota</taxon>
        <taxon>Fungi</taxon>
        <taxon>Dikarya</taxon>
        <taxon>Ascomycota</taxon>
        <taxon>Pezizomycotina</taxon>
        <taxon>Lecanoromycetes</taxon>
        <taxon>OSLEUM clade</taxon>
        <taxon>Lecanoromycetidae</taxon>
        <taxon>Lecanorales</taxon>
        <taxon>Lecanorineae</taxon>
        <taxon>Cladoniaceae</taxon>
        <taxon>Cladonia</taxon>
    </lineage>
</organism>
<evidence type="ECO:0000256" key="1">
    <source>
        <dbReference type="ARBA" id="ARBA00022737"/>
    </source>
</evidence>
<dbReference type="PRINTS" id="PR01415">
    <property type="entry name" value="ANKYRIN"/>
</dbReference>
<dbReference type="InterPro" id="IPR002110">
    <property type="entry name" value="Ankyrin_rpt"/>
</dbReference>
<dbReference type="Gene3D" id="1.25.40.20">
    <property type="entry name" value="Ankyrin repeat-containing domain"/>
    <property type="match status" value="1"/>
</dbReference>
<dbReference type="EMBL" id="JAFEKC020000008">
    <property type="protein sequence ID" value="KAK0513066.1"/>
    <property type="molecule type" value="Genomic_DNA"/>
</dbReference>
<evidence type="ECO:0008006" key="6">
    <source>
        <dbReference type="Google" id="ProtNLM"/>
    </source>
</evidence>
<feature type="repeat" description="ANK" evidence="3">
    <location>
        <begin position="821"/>
        <end position="853"/>
    </location>
</feature>
<dbReference type="Proteomes" id="UP001166286">
    <property type="component" value="Unassembled WGS sequence"/>
</dbReference>
<keyword evidence="2 3" id="KW-0040">ANK repeat</keyword>
<evidence type="ECO:0000256" key="2">
    <source>
        <dbReference type="ARBA" id="ARBA00023043"/>
    </source>
</evidence>
<accession>A0AA39R421</accession>
<protein>
    <recommendedName>
        <fullName evidence="6">Ankyrin</fullName>
    </recommendedName>
</protein>
<evidence type="ECO:0000256" key="3">
    <source>
        <dbReference type="PROSITE-ProRule" id="PRU00023"/>
    </source>
</evidence>
<feature type="repeat" description="ANK" evidence="3">
    <location>
        <begin position="718"/>
        <end position="750"/>
    </location>
</feature>
<dbReference type="SUPFAM" id="SSF48403">
    <property type="entry name" value="Ankyrin repeat"/>
    <property type="match status" value="1"/>
</dbReference>
<dbReference type="PROSITE" id="PS50088">
    <property type="entry name" value="ANK_REPEAT"/>
    <property type="match status" value="5"/>
</dbReference>
<evidence type="ECO:0000313" key="4">
    <source>
        <dbReference type="EMBL" id="KAK0513066.1"/>
    </source>
</evidence>
<name>A0AA39R421_9LECA</name>
<feature type="repeat" description="ANK" evidence="3">
    <location>
        <begin position="785"/>
        <end position="817"/>
    </location>
</feature>
<proteinExistence type="predicted"/>
<comment type="caution">
    <text evidence="4">The sequence shown here is derived from an EMBL/GenBank/DDBJ whole genome shotgun (WGS) entry which is preliminary data.</text>
</comment>
<dbReference type="AlphaFoldDB" id="A0AA39R421"/>